<organism evidence="2 3">
    <name type="scientific">Virgisporangium aurantiacum</name>
    <dbReference type="NCBI Taxonomy" id="175570"/>
    <lineage>
        <taxon>Bacteria</taxon>
        <taxon>Bacillati</taxon>
        <taxon>Actinomycetota</taxon>
        <taxon>Actinomycetes</taxon>
        <taxon>Micromonosporales</taxon>
        <taxon>Micromonosporaceae</taxon>
        <taxon>Virgisporangium</taxon>
    </lineage>
</organism>
<reference evidence="2" key="1">
    <citation type="submission" date="2021-01" db="EMBL/GenBank/DDBJ databases">
        <title>Whole genome shotgun sequence of Virgisporangium aurantiacum NBRC 16421.</title>
        <authorList>
            <person name="Komaki H."/>
            <person name="Tamura T."/>
        </authorList>
    </citation>
    <scope>NUCLEOTIDE SEQUENCE</scope>
    <source>
        <strain evidence="2">NBRC 16421</strain>
    </source>
</reference>
<feature type="transmembrane region" description="Helical" evidence="1">
    <location>
        <begin position="128"/>
        <end position="147"/>
    </location>
</feature>
<dbReference type="Proteomes" id="UP000612585">
    <property type="component" value="Unassembled WGS sequence"/>
</dbReference>
<dbReference type="AlphaFoldDB" id="A0A8J3Z5S3"/>
<feature type="transmembrane region" description="Helical" evidence="1">
    <location>
        <begin position="12"/>
        <end position="31"/>
    </location>
</feature>
<feature type="transmembrane region" description="Helical" evidence="1">
    <location>
        <begin position="103"/>
        <end position="121"/>
    </location>
</feature>
<gene>
    <name evidence="2" type="ORF">Vau01_044780</name>
</gene>
<protein>
    <submittedName>
        <fullName evidence="2">Uncharacterized protein</fullName>
    </submittedName>
</protein>
<feature type="transmembrane region" description="Helical" evidence="1">
    <location>
        <begin position="72"/>
        <end position="97"/>
    </location>
</feature>
<comment type="caution">
    <text evidence="2">The sequence shown here is derived from an EMBL/GenBank/DDBJ whole genome shotgun (WGS) entry which is preliminary data.</text>
</comment>
<feature type="transmembrane region" description="Helical" evidence="1">
    <location>
        <begin position="37"/>
        <end position="60"/>
    </location>
</feature>
<name>A0A8J3Z5S3_9ACTN</name>
<keyword evidence="3" id="KW-1185">Reference proteome</keyword>
<keyword evidence="1" id="KW-1133">Transmembrane helix</keyword>
<evidence type="ECO:0000256" key="1">
    <source>
        <dbReference type="SAM" id="Phobius"/>
    </source>
</evidence>
<proteinExistence type="predicted"/>
<dbReference type="EMBL" id="BOPG01000027">
    <property type="protein sequence ID" value="GIJ56962.1"/>
    <property type="molecule type" value="Genomic_DNA"/>
</dbReference>
<keyword evidence="1" id="KW-0812">Transmembrane</keyword>
<evidence type="ECO:0000313" key="3">
    <source>
        <dbReference type="Proteomes" id="UP000612585"/>
    </source>
</evidence>
<sequence length="267" mass="27683">MREPAGWRASAGIGLGLGSPVAVTVLLFAGAVAEDTFAAVIVWMLLVPPLAASMAGATVLTIDRLGWPLCRWWWAVALAPGLAAVMFVGTLVGGPYGSTPERAAGWATVAVAISCGVAVAAGRRVSVWVRLVAAVVAVGAAPSMVGFDHASQLRWRAAEMAGLPAVMPVISGYRPVAVRSDVSALQVDMAGPVRLVVWIDHCVGGCVARDVTAVGTRIFVAGGYELTVFQANGAIDVLTTLPGIDVRATSHRELARLPQAPSYRSYD</sequence>
<evidence type="ECO:0000313" key="2">
    <source>
        <dbReference type="EMBL" id="GIJ56962.1"/>
    </source>
</evidence>
<keyword evidence="1" id="KW-0472">Membrane</keyword>
<accession>A0A8J3Z5S3</accession>